<organism evidence="3 4">
    <name type="scientific">Gemmata palustris</name>
    <dbReference type="NCBI Taxonomy" id="2822762"/>
    <lineage>
        <taxon>Bacteria</taxon>
        <taxon>Pseudomonadati</taxon>
        <taxon>Planctomycetota</taxon>
        <taxon>Planctomycetia</taxon>
        <taxon>Gemmatales</taxon>
        <taxon>Gemmataceae</taxon>
        <taxon>Gemmata</taxon>
    </lineage>
</organism>
<accession>A0ABS5C4J5</accession>
<dbReference type="RefSeq" id="WP_210663419.1">
    <property type="nucleotide sequence ID" value="NZ_JAGKQQ010000002.1"/>
</dbReference>
<dbReference type="SUPFAM" id="SSF50037">
    <property type="entry name" value="C-terminal domain of transcriptional repressors"/>
    <property type="match status" value="1"/>
</dbReference>
<proteinExistence type="predicted"/>
<dbReference type="SMART" id="SM00899">
    <property type="entry name" value="FeoA"/>
    <property type="match status" value="1"/>
</dbReference>
<name>A0ABS5C4J5_9BACT</name>
<keyword evidence="1" id="KW-0408">Iron</keyword>
<evidence type="ECO:0000313" key="3">
    <source>
        <dbReference type="EMBL" id="MBP3960917.1"/>
    </source>
</evidence>
<evidence type="ECO:0000259" key="2">
    <source>
        <dbReference type="SMART" id="SM00899"/>
    </source>
</evidence>
<dbReference type="InterPro" id="IPR008988">
    <property type="entry name" value="Transcriptional_repressor_C"/>
</dbReference>
<evidence type="ECO:0000313" key="4">
    <source>
        <dbReference type="Proteomes" id="UP000676565"/>
    </source>
</evidence>
<reference evidence="3 4" key="1">
    <citation type="submission" date="2021-04" db="EMBL/GenBank/DDBJ databases">
        <authorList>
            <person name="Ivanova A."/>
        </authorList>
    </citation>
    <scope>NUCLEOTIDE SEQUENCE [LARGE SCALE GENOMIC DNA]</scope>
    <source>
        <strain evidence="3 4">G18</strain>
    </source>
</reference>
<dbReference type="Gene3D" id="2.30.30.90">
    <property type="match status" value="1"/>
</dbReference>
<protein>
    <submittedName>
        <fullName evidence="3">Ferrous iron transport protein A</fullName>
    </submittedName>
</protein>
<feature type="domain" description="Ferrous iron transporter FeoA-like" evidence="2">
    <location>
        <begin position="3"/>
        <end position="72"/>
    </location>
</feature>
<keyword evidence="4" id="KW-1185">Reference proteome</keyword>
<gene>
    <name evidence="3" type="ORF">J8F10_37320</name>
</gene>
<comment type="caution">
    <text evidence="3">The sequence shown here is derived from an EMBL/GenBank/DDBJ whole genome shotgun (WGS) entry which is preliminary data.</text>
</comment>
<dbReference type="InterPro" id="IPR007167">
    <property type="entry name" value="Fe-transptr_FeoA-like"/>
</dbReference>
<dbReference type="Proteomes" id="UP000676565">
    <property type="component" value="Unassembled WGS sequence"/>
</dbReference>
<evidence type="ECO:0000256" key="1">
    <source>
        <dbReference type="ARBA" id="ARBA00023004"/>
    </source>
</evidence>
<dbReference type="Pfam" id="PF04023">
    <property type="entry name" value="FeoA"/>
    <property type="match status" value="1"/>
</dbReference>
<dbReference type="EMBL" id="JAGKQQ010000002">
    <property type="protein sequence ID" value="MBP3960917.1"/>
    <property type="molecule type" value="Genomic_DNA"/>
</dbReference>
<sequence>MLMPLDMVRAGEWADVEEVTGQADWVGRLAELGIRQGCRVQVVQPGSTCLLKVAGGKLGLRGCECAQILVRPVTVGHAG</sequence>
<dbReference type="InterPro" id="IPR038157">
    <property type="entry name" value="FeoA_core_dom"/>
</dbReference>